<dbReference type="InterPro" id="IPR036188">
    <property type="entry name" value="FAD/NAD-bd_sf"/>
</dbReference>
<evidence type="ECO:0000313" key="2">
    <source>
        <dbReference type="Proteomes" id="UP000516105"/>
    </source>
</evidence>
<dbReference type="InterPro" id="IPR033856">
    <property type="entry name" value="Trp_halogen"/>
</dbReference>
<protein>
    <submittedName>
        <fullName evidence="1">Tryptophan 7-halogenase</fullName>
    </submittedName>
</protein>
<dbReference type="RefSeq" id="WP_187707932.1">
    <property type="nucleotide sequence ID" value="NZ_CP060782.1"/>
</dbReference>
<dbReference type="Gene3D" id="3.50.50.60">
    <property type="entry name" value="FAD/NAD(P)-binding domain"/>
    <property type="match status" value="1"/>
</dbReference>
<gene>
    <name evidence="1" type="ORF">H9L14_09665</name>
</gene>
<name>A0ABX6T5Q3_9SPHN</name>
<accession>A0ABX6T5Q3</accession>
<dbReference type="PANTHER" id="PTHR43747:SF4">
    <property type="entry name" value="FLAVIN-DEPENDENT TRYPTOPHAN HALOGENASE"/>
    <property type="match status" value="1"/>
</dbReference>
<dbReference type="Pfam" id="PF04820">
    <property type="entry name" value="Trp_halogenase"/>
    <property type="match status" value="1"/>
</dbReference>
<proteinExistence type="predicted"/>
<dbReference type="EMBL" id="CP060782">
    <property type="protein sequence ID" value="QNP44975.1"/>
    <property type="molecule type" value="Genomic_DNA"/>
</dbReference>
<dbReference type="PIRSF" id="PIRSF011396">
    <property type="entry name" value="Trp_halogenase"/>
    <property type="match status" value="1"/>
</dbReference>
<sequence>MAGGDQPVRKVCIVGGGTAGWMTAAVISQWLSQVDVTLVESEEIGTVGVGEATIPHIRNYLALAGIDPLKMISETKATFKLGIQFVGWGAEGESYIHGFGKIGRDMLWLHPHQLWLAARERAPGSVTSFDNYSIAGAASLRNRFSFPDKRNPNSPAADLEYAYHFDASLFARFLRSESEARGVTRVEGRIVEVIQDTESGFVTAVKLTDGRTIEADLFVDCSGMRAILIGDALGVGYEHWNKWLLCDRALAVPCESVSPVTPYVRCTTRSAGWQWRIPLQHRIGNGYVYSSNLISDDDAAATLLSTLDGAPQADPHPVRFAPGLRSKAWEKNVVSIGLSSGFLEPLESTSIHLIQTGIHKLLALFPGTGFSHADINEYNRQARFEFEDVRDFIIAHYNVTRRTGEEFWDYVRTMDVPDSLNERYELFRSSGRFFKRGAAELFAEESWVQVLLGQGFEAKADPVSQFVPTEEIVGFLGDIAEVIADVADQMPDHGEFVSRLPTSSAQAIAPTPNIMHNLAEAHR</sequence>
<dbReference type="Proteomes" id="UP000516105">
    <property type="component" value="Chromosome"/>
</dbReference>
<dbReference type="InterPro" id="IPR006905">
    <property type="entry name" value="Flavin_halogenase"/>
</dbReference>
<keyword evidence="2" id="KW-1185">Reference proteome</keyword>
<evidence type="ECO:0000313" key="1">
    <source>
        <dbReference type="EMBL" id="QNP44975.1"/>
    </source>
</evidence>
<organism evidence="1 2">
    <name type="scientific">Sphingomonas sediminicola</name>
    <dbReference type="NCBI Taxonomy" id="386874"/>
    <lineage>
        <taxon>Bacteria</taxon>
        <taxon>Pseudomonadati</taxon>
        <taxon>Pseudomonadota</taxon>
        <taxon>Alphaproteobacteria</taxon>
        <taxon>Sphingomonadales</taxon>
        <taxon>Sphingomonadaceae</taxon>
        <taxon>Sphingomonas</taxon>
    </lineage>
</organism>
<dbReference type="PANTHER" id="PTHR43747">
    <property type="entry name" value="FAD-BINDING PROTEIN"/>
    <property type="match status" value="1"/>
</dbReference>
<dbReference type="InterPro" id="IPR050816">
    <property type="entry name" value="Flavin-dep_Halogenase_NPB"/>
</dbReference>
<reference evidence="1 2" key="1">
    <citation type="submission" date="2020-08" db="EMBL/GenBank/DDBJ databases">
        <title>Genome sequence of Sphingomonas sediminicola KACC 15039T.</title>
        <authorList>
            <person name="Hyun D.-W."/>
            <person name="Bae J.-W."/>
        </authorList>
    </citation>
    <scope>NUCLEOTIDE SEQUENCE [LARGE SCALE GENOMIC DNA]</scope>
    <source>
        <strain evidence="1 2">KACC 15039</strain>
    </source>
</reference>
<dbReference type="SUPFAM" id="SSF51905">
    <property type="entry name" value="FAD/NAD(P)-binding domain"/>
    <property type="match status" value="1"/>
</dbReference>